<name>A0A918SYW7_9GAMM</name>
<evidence type="ECO:0000313" key="1">
    <source>
        <dbReference type="EMBL" id="GHA80026.1"/>
    </source>
</evidence>
<dbReference type="PANTHER" id="PTHR43463:SF1">
    <property type="entry name" value="NICOTINATE-NUCLEOTIDE--DIMETHYLBENZIMIDAZOLE PHOSPHORIBOSYLTRANSFERASE"/>
    <property type="match status" value="1"/>
</dbReference>
<reference evidence="1" key="1">
    <citation type="journal article" date="2014" name="Int. J. Syst. Evol. Microbiol.">
        <title>Complete genome sequence of Corynebacterium casei LMG S-19264T (=DSM 44701T), isolated from a smear-ripened cheese.</title>
        <authorList>
            <consortium name="US DOE Joint Genome Institute (JGI-PGF)"/>
            <person name="Walter F."/>
            <person name="Albersmeier A."/>
            <person name="Kalinowski J."/>
            <person name="Ruckert C."/>
        </authorList>
    </citation>
    <scope>NUCLEOTIDE SEQUENCE</scope>
    <source>
        <strain evidence="1">KCTC 23077</strain>
    </source>
</reference>
<dbReference type="SUPFAM" id="SSF52733">
    <property type="entry name" value="Nicotinate mononucleotide:5,6-dimethylbenzimidazole phosphoribosyltransferase (CobT)"/>
    <property type="match status" value="1"/>
</dbReference>
<evidence type="ECO:0008006" key="3">
    <source>
        <dbReference type="Google" id="ProtNLM"/>
    </source>
</evidence>
<dbReference type="GO" id="GO:0008939">
    <property type="term" value="F:nicotinate-nucleotide-dimethylbenzimidazole phosphoribosyltransferase activity"/>
    <property type="evidence" value="ECO:0007669"/>
    <property type="project" value="InterPro"/>
</dbReference>
<keyword evidence="2" id="KW-1185">Reference proteome</keyword>
<proteinExistence type="predicted"/>
<organism evidence="1 2">
    <name type="scientific">Cognatilysobacter bugurensis</name>
    <dbReference type="NCBI Taxonomy" id="543356"/>
    <lineage>
        <taxon>Bacteria</taxon>
        <taxon>Pseudomonadati</taxon>
        <taxon>Pseudomonadota</taxon>
        <taxon>Gammaproteobacteria</taxon>
        <taxon>Lysobacterales</taxon>
        <taxon>Lysobacteraceae</taxon>
        <taxon>Cognatilysobacter</taxon>
    </lineage>
</organism>
<dbReference type="Gene3D" id="3.40.50.10210">
    <property type="match status" value="1"/>
</dbReference>
<dbReference type="Proteomes" id="UP000646426">
    <property type="component" value="Unassembled WGS sequence"/>
</dbReference>
<evidence type="ECO:0000313" key="2">
    <source>
        <dbReference type="Proteomes" id="UP000646426"/>
    </source>
</evidence>
<dbReference type="InterPro" id="IPR003200">
    <property type="entry name" value="Nict_dMeBzImd_PRibTrfase"/>
</dbReference>
<dbReference type="PANTHER" id="PTHR43463">
    <property type="entry name" value="NICOTINATE-NUCLEOTIDE--DIMETHYLBENZIMIDAZOLE PHOSPHORIBOSYLTRANSFERASE"/>
    <property type="match status" value="1"/>
</dbReference>
<dbReference type="EMBL" id="BMYD01000002">
    <property type="protein sequence ID" value="GHA80026.1"/>
    <property type="molecule type" value="Genomic_DNA"/>
</dbReference>
<comment type="caution">
    <text evidence="1">The sequence shown here is derived from an EMBL/GenBank/DDBJ whole genome shotgun (WGS) entry which is preliminary data.</text>
</comment>
<gene>
    <name evidence="1" type="ORF">GCM10007067_17050</name>
</gene>
<sequence length="182" mass="18135">MGIGNSTCAAALMHALTGADAAECSRGTGADAATVERKRDVIAAAVARHGLHAIGDAASRARAALRDVGGVEVSMMAGAMLGAAATRRVFIVDGFIATAAYAATVAIEPALQGYGVFARVSAEAPHARWLQTLGAQPLFNLGLRLGEGSAAAPAVPLLRAACAMLNGMATFDSAGVSGRSAS</sequence>
<dbReference type="InterPro" id="IPR036087">
    <property type="entry name" value="Nict_dMeBzImd_PRibTrfase_sf"/>
</dbReference>
<protein>
    <recommendedName>
        <fullName evidence="3">Nicotinate-nucleotide--dimethylbenzimidazole phosphoribosyltransferase</fullName>
    </recommendedName>
</protein>
<dbReference type="AlphaFoldDB" id="A0A918SYW7"/>
<accession>A0A918SYW7</accession>
<reference evidence="1" key="2">
    <citation type="submission" date="2020-09" db="EMBL/GenBank/DDBJ databases">
        <authorList>
            <person name="Sun Q."/>
            <person name="Kim S."/>
        </authorList>
    </citation>
    <scope>NUCLEOTIDE SEQUENCE</scope>
    <source>
        <strain evidence="1">KCTC 23077</strain>
    </source>
</reference>
<dbReference type="Pfam" id="PF02277">
    <property type="entry name" value="DBI_PRT"/>
    <property type="match status" value="1"/>
</dbReference>